<protein>
    <submittedName>
        <fullName evidence="2">Putative membrane protein</fullName>
    </submittedName>
</protein>
<feature type="transmembrane region" description="Helical" evidence="1">
    <location>
        <begin position="165"/>
        <end position="185"/>
    </location>
</feature>
<feature type="transmembrane region" description="Helical" evidence="1">
    <location>
        <begin position="20"/>
        <end position="39"/>
    </location>
</feature>
<organism evidence="2 5">
    <name type="scientific">Corynebacterium otitidis ATCC 51513</name>
    <dbReference type="NCBI Taxonomy" id="883169"/>
    <lineage>
        <taxon>Bacteria</taxon>
        <taxon>Bacillati</taxon>
        <taxon>Actinomycetota</taxon>
        <taxon>Actinomycetes</taxon>
        <taxon>Mycobacteriales</taxon>
        <taxon>Corynebacteriaceae</taxon>
        <taxon>Corynebacterium</taxon>
    </lineage>
</organism>
<dbReference type="EMBL" id="CAJZ01000108">
    <property type="protein sequence ID" value="CCI83483.1"/>
    <property type="molecule type" value="Genomic_DNA"/>
</dbReference>
<dbReference type="EMBL" id="AHAE01000034">
    <property type="protein sequence ID" value="EJZ82337.1"/>
    <property type="molecule type" value="Genomic_DNA"/>
</dbReference>
<feature type="transmembrane region" description="Helical" evidence="1">
    <location>
        <begin position="223"/>
        <end position="244"/>
    </location>
</feature>
<keyword evidence="1" id="KW-0812">Transmembrane</keyword>
<evidence type="ECO:0000313" key="2">
    <source>
        <dbReference type="EMBL" id="CCI83483.1"/>
    </source>
</evidence>
<evidence type="ECO:0000313" key="4">
    <source>
        <dbReference type="Proteomes" id="UP000006078"/>
    </source>
</evidence>
<reference evidence="2 5" key="1">
    <citation type="journal article" date="2012" name="J. Bacteriol.">
        <title>Draft Genome Sequence of Turicella otitidis ATCC 51513, Isolated from Middle Ear Fluid from a Child with Otitis Media.</title>
        <authorList>
            <person name="Brinkrolf K."/>
            <person name="Schneider J."/>
            <person name="Knecht M."/>
            <person name="Ruckert C."/>
            <person name="Tauch A."/>
        </authorList>
    </citation>
    <scope>NUCLEOTIDE SEQUENCE [LARGE SCALE GENOMIC DNA]</scope>
    <source>
        <strain evidence="2 5">ATCC 51513</strain>
    </source>
</reference>
<dbReference type="HOGENOM" id="CLU_101764_0_0_11"/>
<feature type="transmembrane region" description="Helical" evidence="1">
    <location>
        <begin position="127"/>
        <end position="153"/>
    </location>
</feature>
<evidence type="ECO:0000256" key="1">
    <source>
        <dbReference type="SAM" id="Phobius"/>
    </source>
</evidence>
<evidence type="ECO:0000313" key="5">
    <source>
        <dbReference type="Proteomes" id="UP000011016"/>
    </source>
</evidence>
<dbReference type="AlphaFoldDB" id="I7IX33"/>
<dbReference type="eggNOG" id="ENOG502ZA1I">
    <property type="taxonomic scope" value="Bacteria"/>
</dbReference>
<keyword evidence="1" id="KW-0472">Membrane</keyword>
<keyword evidence="4" id="KW-1185">Reference proteome</keyword>
<reference evidence="3 4" key="2">
    <citation type="submission" date="2012-08" db="EMBL/GenBank/DDBJ databases">
        <title>The Genome Sequence of Turicella otitidis ATCC 51513.</title>
        <authorList>
            <consortium name="The Broad Institute Genome Sequencing Platform"/>
            <person name="Earl A."/>
            <person name="Ward D."/>
            <person name="Feldgarden M."/>
            <person name="Gevers D."/>
            <person name="Huys G."/>
            <person name="Walker B."/>
            <person name="Young S.K."/>
            <person name="Zeng Q."/>
            <person name="Gargeya S."/>
            <person name="Fitzgerald M."/>
            <person name="Haas B."/>
            <person name="Abouelleil A."/>
            <person name="Alvarado L."/>
            <person name="Arachchi H.M."/>
            <person name="Berlin A.M."/>
            <person name="Chapman S.B."/>
            <person name="Goldberg J."/>
            <person name="Griggs A."/>
            <person name="Gujja S."/>
            <person name="Hansen M."/>
            <person name="Howarth C."/>
            <person name="Imamovic A."/>
            <person name="Larimer J."/>
            <person name="McCowen C."/>
            <person name="Montmayeur A."/>
            <person name="Murphy C."/>
            <person name="Neiman D."/>
            <person name="Pearson M."/>
            <person name="Priest M."/>
            <person name="Roberts A."/>
            <person name="Saif S."/>
            <person name="Shea T."/>
            <person name="Sisk P."/>
            <person name="Sykes S."/>
            <person name="Wortman J."/>
            <person name="Nusbaum C."/>
            <person name="Birren B."/>
        </authorList>
    </citation>
    <scope>NUCLEOTIDE SEQUENCE [LARGE SCALE GENOMIC DNA]</scope>
    <source>
        <strain evidence="3 4">ATCC 51513</strain>
    </source>
</reference>
<dbReference type="OrthoDB" id="86868at2"/>
<dbReference type="Proteomes" id="UP000011016">
    <property type="component" value="Unassembled WGS sequence"/>
</dbReference>
<evidence type="ECO:0000313" key="3">
    <source>
        <dbReference type="EMBL" id="EJZ82337.1"/>
    </source>
</evidence>
<dbReference type="RefSeq" id="WP_004600644.1">
    <property type="nucleotide sequence ID" value="NZ_HF541866.1"/>
</dbReference>
<proteinExistence type="predicted"/>
<sequence length="245" mass="25438">MTPLAEDASATLPVQNSPILWISVVGVFGVIFVQTFLYVRAAQRAADGIGMPRKDLRRGFRAGAVASIGSSLAVVLIAFALLALFGVPAVLLRIGLIGSAGTETGSAAIAAETMGVELGGSDYTSEVFVVMLAAMTLSGGMWMVCTLILTPILRRGGKKFAQKNPAALAIVPSAALLGAFSILTAKEASRSGLHLGLVLVSAAIMAACLIAAERFKWEWIREWALGIAILLTLIVAFAAEAIILA</sequence>
<dbReference type="InterPro" id="IPR032479">
    <property type="entry name" value="DUF5058"/>
</dbReference>
<gene>
    <name evidence="2" type="ORF">BN46_0751</name>
    <name evidence="3" type="ORF">HMPREF9719_00754</name>
</gene>
<dbReference type="STRING" id="29321.AAV33_02185"/>
<keyword evidence="1" id="KW-1133">Transmembrane helix</keyword>
<dbReference type="Proteomes" id="UP000006078">
    <property type="component" value="Unassembled WGS sequence"/>
</dbReference>
<feature type="transmembrane region" description="Helical" evidence="1">
    <location>
        <begin position="60"/>
        <end position="85"/>
    </location>
</feature>
<comment type="caution">
    <text evidence="2">The sequence shown here is derived from an EMBL/GenBank/DDBJ whole genome shotgun (WGS) entry which is preliminary data.</text>
</comment>
<dbReference type="Pfam" id="PF16481">
    <property type="entry name" value="DUF5058"/>
    <property type="match status" value="1"/>
</dbReference>
<feature type="transmembrane region" description="Helical" evidence="1">
    <location>
        <begin position="191"/>
        <end position="211"/>
    </location>
</feature>
<name>I7IX33_9CORY</name>
<accession>I7IX33</accession>